<dbReference type="SUPFAM" id="SSF53335">
    <property type="entry name" value="S-adenosyl-L-methionine-dependent methyltransferases"/>
    <property type="match status" value="1"/>
</dbReference>
<sequence>MTADERVDVEIPLDRPTPARAYDWLLGGKENYAVDREFMTENLKRFPQVLDSARQNRLFLYRVVRYLVRDAGIDQFIDLGCGLPTNNNVHQVAQQFNPNVKVVYVDIDPIVLAHGRALLAEDDSTAVITADFRDPSVVLEHPDTKRLIDFSRPVAMLFLSVVHFLGDDDEVGKGPRHALRYIIDEVAPSGSYLTLSHLVVTDPVKRQMIREIGSKAGMNVQVRSPEEVDALLDGLEPVEPGLVNIDDWRPDPDQPPLNPVPPELRIYEGMSAKNPEMFEYGGVLRKP</sequence>
<reference evidence="1" key="4">
    <citation type="submission" date="2023-08" db="EMBL/GenBank/DDBJ databases">
        <authorList>
            <person name="Guima S.E.S."/>
            <person name="Martins L.F."/>
            <person name="Silva A.M."/>
            <person name="Setubal J.C."/>
        </authorList>
    </citation>
    <scope>NUCLEOTIDE SEQUENCE</scope>
    <source>
        <strain evidence="1">ZC4RG45</strain>
    </source>
</reference>
<dbReference type="EMBL" id="QGUI02000021">
    <property type="protein sequence ID" value="MFO7191249.1"/>
    <property type="molecule type" value="Genomic_DNA"/>
</dbReference>
<dbReference type="GO" id="GO:0032259">
    <property type="term" value="P:methylation"/>
    <property type="evidence" value="ECO:0007669"/>
    <property type="project" value="UniProtKB-KW"/>
</dbReference>
<dbReference type="AlphaFoldDB" id="A0A2W4LHY2"/>
<dbReference type="STRING" id="1111738.GCA_000427905_01203"/>
<dbReference type="EMBL" id="QGUI01000065">
    <property type="protein sequence ID" value="PZN00730.1"/>
    <property type="molecule type" value="Genomic_DNA"/>
</dbReference>
<dbReference type="Gene3D" id="3.40.50.150">
    <property type="entry name" value="Vaccinia Virus protein VP39"/>
    <property type="match status" value="1"/>
</dbReference>
<gene>
    <name evidence="1" type="ORF">DIU77_003275</name>
    <name evidence="2" type="ORF">DIU77_02870</name>
</gene>
<keyword evidence="1" id="KW-0489">Methyltransferase</keyword>
<dbReference type="InterPro" id="IPR006764">
    <property type="entry name" value="SAM_dep_MeTrfase_SAV2177_type"/>
</dbReference>
<name>A0A2W4LHY2_9PSEU</name>
<keyword evidence="1" id="KW-0808">Transferase</keyword>
<dbReference type="EC" id="2.1.1.-" evidence="1"/>
<reference evidence="1" key="2">
    <citation type="submission" date="2018-05" db="EMBL/GenBank/DDBJ databases">
        <authorList>
            <person name="Moura L."/>
            <person name="Setubal J.C."/>
        </authorList>
    </citation>
    <scope>NUCLEOTIDE SEQUENCE</scope>
    <source>
        <strain evidence="1">ZC4RG45</strain>
    </source>
</reference>
<proteinExistence type="predicted"/>
<accession>A0A2W4LHY2</accession>
<dbReference type="Pfam" id="PF04672">
    <property type="entry name" value="Methyltransf_19"/>
    <property type="match status" value="1"/>
</dbReference>
<organism evidence="2">
    <name type="scientific">Thermocrispum agreste</name>
    <dbReference type="NCBI Taxonomy" id="37925"/>
    <lineage>
        <taxon>Bacteria</taxon>
        <taxon>Bacillati</taxon>
        <taxon>Actinomycetota</taxon>
        <taxon>Actinomycetes</taxon>
        <taxon>Pseudonocardiales</taxon>
        <taxon>Pseudonocardiaceae</taxon>
        <taxon>Thermocrispum</taxon>
    </lineage>
</organism>
<reference evidence="2" key="1">
    <citation type="submission" date="2018-05" db="EMBL/GenBank/DDBJ databases">
        <authorList>
            <person name="Lanie J.A."/>
            <person name="Ng W.-L."/>
            <person name="Kazmierczak K.M."/>
            <person name="Andrzejewski T.M."/>
            <person name="Davidsen T.M."/>
            <person name="Wayne K.J."/>
            <person name="Tettelin H."/>
            <person name="Glass J.I."/>
            <person name="Rusch D."/>
            <person name="Podicherti R."/>
            <person name="Tsui H.-C.T."/>
            <person name="Winkler M.E."/>
        </authorList>
    </citation>
    <scope>NUCLEOTIDE SEQUENCE</scope>
    <source>
        <strain evidence="2">ZC4RG45</strain>
    </source>
</reference>
<dbReference type="PIRSF" id="PIRSF017393">
    <property type="entry name" value="MTase_SAV2177"/>
    <property type="match status" value="1"/>
</dbReference>
<dbReference type="GO" id="GO:0008168">
    <property type="term" value="F:methyltransferase activity"/>
    <property type="evidence" value="ECO:0007669"/>
    <property type="project" value="UniProtKB-KW"/>
</dbReference>
<protein>
    <submittedName>
        <fullName evidence="1">SAM-dependent methyltransferase</fullName>
        <ecNumber evidence="1">2.1.1.-</ecNumber>
    </submittedName>
</protein>
<comment type="caution">
    <text evidence="2">The sequence shown here is derived from an EMBL/GenBank/DDBJ whole genome shotgun (WGS) entry which is preliminary data.</text>
</comment>
<evidence type="ECO:0000313" key="3">
    <source>
        <dbReference type="Proteomes" id="UP000249324"/>
    </source>
</evidence>
<evidence type="ECO:0000313" key="2">
    <source>
        <dbReference type="EMBL" id="PZN00730.1"/>
    </source>
</evidence>
<evidence type="ECO:0000313" key="1">
    <source>
        <dbReference type="EMBL" id="MFO7191249.1"/>
    </source>
</evidence>
<reference evidence="1 3" key="3">
    <citation type="journal article" date="2021" name="BMC Genomics">
        <title>Genome-resolved metagenome and metatranscriptome analyses of thermophilic composting reveal key bacterial players and their metabolic interactions.</title>
        <authorList>
            <person name="Braga L.P.P."/>
            <person name="Pereira R.V."/>
            <person name="Martins L.F."/>
            <person name="Moura L.M.S."/>
            <person name="Sanchez F.B."/>
            <person name="Patane J.S.L."/>
            <person name="da Silva A.M."/>
            <person name="Setubal J.C."/>
        </authorList>
    </citation>
    <scope>NUCLEOTIDE SEQUENCE [LARGE SCALE GENOMIC DNA]</scope>
    <source>
        <strain evidence="1">ZC4RG45</strain>
    </source>
</reference>
<dbReference type="InterPro" id="IPR029063">
    <property type="entry name" value="SAM-dependent_MTases_sf"/>
</dbReference>
<dbReference type="Proteomes" id="UP000249324">
    <property type="component" value="Unassembled WGS sequence"/>
</dbReference>